<dbReference type="Pfam" id="PF03647">
    <property type="entry name" value="Tmemb_14"/>
    <property type="match status" value="1"/>
</dbReference>
<keyword evidence="3 6" id="KW-0812">Transmembrane</keyword>
<evidence type="ECO:0000256" key="2">
    <source>
        <dbReference type="ARBA" id="ARBA00007590"/>
    </source>
</evidence>
<feature type="transmembrane region" description="Helical" evidence="6">
    <location>
        <begin position="78"/>
        <end position="100"/>
    </location>
</feature>
<evidence type="ECO:0000256" key="5">
    <source>
        <dbReference type="ARBA" id="ARBA00023136"/>
    </source>
</evidence>
<keyword evidence="7" id="KW-1185">Reference proteome</keyword>
<keyword evidence="4 6" id="KW-1133">Transmembrane helix</keyword>
<dbReference type="Proteomes" id="UP000887540">
    <property type="component" value="Unplaced"/>
</dbReference>
<reference evidence="8" key="1">
    <citation type="submission" date="2022-11" db="UniProtKB">
        <authorList>
            <consortium name="WormBaseParasite"/>
        </authorList>
    </citation>
    <scope>IDENTIFICATION</scope>
</reference>
<comment type="similarity">
    <text evidence="2">Belongs to the TMEM14 family.</text>
</comment>
<comment type="subcellular location">
    <subcellularLocation>
        <location evidence="1">Membrane</location>
    </subcellularLocation>
</comment>
<evidence type="ECO:0000256" key="1">
    <source>
        <dbReference type="ARBA" id="ARBA00004370"/>
    </source>
</evidence>
<evidence type="ECO:0000256" key="3">
    <source>
        <dbReference type="ARBA" id="ARBA00022692"/>
    </source>
</evidence>
<proteinExistence type="inferred from homology"/>
<feature type="transmembrane region" description="Helical" evidence="6">
    <location>
        <begin position="7"/>
        <end position="25"/>
    </location>
</feature>
<dbReference type="InterPro" id="IPR044890">
    <property type="entry name" value="TMEM14_sf"/>
</dbReference>
<dbReference type="Gene3D" id="1.10.10.1740">
    <property type="entry name" value="Transmembrane protein 14-like"/>
    <property type="match status" value="1"/>
</dbReference>
<organism evidence="7 8">
    <name type="scientific">Acrobeloides nanus</name>
    <dbReference type="NCBI Taxonomy" id="290746"/>
    <lineage>
        <taxon>Eukaryota</taxon>
        <taxon>Metazoa</taxon>
        <taxon>Ecdysozoa</taxon>
        <taxon>Nematoda</taxon>
        <taxon>Chromadorea</taxon>
        <taxon>Rhabditida</taxon>
        <taxon>Tylenchina</taxon>
        <taxon>Cephalobomorpha</taxon>
        <taxon>Cephaloboidea</taxon>
        <taxon>Cephalobidae</taxon>
        <taxon>Acrobeloides</taxon>
    </lineage>
</organism>
<name>A0A914E029_9BILA</name>
<dbReference type="GO" id="GO:0016020">
    <property type="term" value="C:membrane"/>
    <property type="evidence" value="ECO:0007669"/>
    <property type="project" value="UniProtKB-SubCell"/>
</dbReference>
<keyword evidence="5 6" id="KW-0472">Membrane</keyword>
<evidence type="ECO:0000256" key="6">
    <source>
        <dbReference type="SAM" id="Phobius"/>
    </source>
</evidence>
<accession>A0A914E029</accession>
<evidence type="ECO:0000313" key="7">
    <source>
        <dbReference type="Proteomes" id="UP000887540"/>
    </source>
</evidence>
<evidence type="ECO:0000313" key="8">
    <source>
        <dbReference type="WBParaSite" id="ACRNAN_scaffold475.g12316.t1"/>
    </source>
</evidence>
<dbReference type="InterPro" id="IPR005349">
    <property type="entry name" value="TMEM14"/>
</dbReference>
<dbReference type="PANTHER" id="PTHR12668:SF43">
    <property type="entry name" value="TRANSMEMBRANE PROTEIN 14 HOMOLOG"/>
    <property type="match status" value="1"/>
</dbReference>
<dbReference type="PANTHER" id="PTHR12668">
    <property type="entry name" value="TRANSMEMBRANE PROTEIN 14, 15"/>
    <property type="match status" value="1"/>
</dbReference>
<evidence type="ECO:0000256" key="4">
    <source>
        <dbReference type="ARBA" id="ARBA00022989"/>
    </source>
</evidence>
<sequence>MLEINVDIIGVIYSVLIAAGGIFGYVKAGSIASLVAGVCSGLIALFGALTSNFYVLGAIALLLTAVMGYRWLDSKNFMPPGIIVILSLIMIARCVVYFVWQRNST</sequence>
<dbReference type="AlphaFoldDB" id="A0A914E029"/>
<feature type="transmembrane region" description="Helical" evidence="6">
    <location>
        <begin position="31"/>
        <end position="48"/>
    </location>
</feature>
<dbReference type="WBParaSite" id="ACRNAN_scaffold475.g12316.t1">
    <property type="protein sequence ID" value="ACRNAN_scaffold475.g12316.t1"/>
    <property type="gene ID" value="ACRNAN_scaffold475.g12316"/>
</dbReference>
<protein>
    <submittedName>
        <fullName evidence="8">Transmembrane protein 14C</fullName>
    </submittedName>
</protein>